<organism evidence="1 2">
    <name type="scientific">Cardiobacterium valvarum</name>
    <dbReference type="NCBI Taxonomy" id="194702"/>
    <lineage>
        <taxon>Bacteria</taxon>
        <taxon>Pseudomonadati</taxon>
        <taxon>Pseudomonadota</taxon>
        <taxon>Gammaproteobacteria</taxon>
        <taxon>Cardiobacteriales</taxon>
        <taxon>Cardiobacteriaceae</taxon>
        <taxon>Cardiobacterium</taxon>
    </lineage>
</organism>
<gene>
    <name evidence="1" type="ORF">NCTC13294_01634</name>
</gene>
<evidence type="ECO:0000313" key="1">
    <source>
        <dbReference type="EMBL" id="SUX23959.1"/>
    </source>
</evidence>
<sequence>MYDDWVRPDSVVITHSAVAAAQVLRAVVENAAQFAGVIAVGMTGGVDARTVGAAVNGGDQTDRIELNIAVPLCFDTPAQCLVAEVDGEIGIGDTITANRRIAVIFDDASARHIGGEGVLAEDVVGIVMCDV</sequence>
<reference evidence="1 2" key="1">
    <citation type="submission" date="2018-06" db="EMBL/GenBank/DDBJ databases">
        <authorList>
            <consortium name="Pathogen Informatics"/>
            <person name="Doyle S."/>
        </authorList>
    </citation>
    <scope>NUCLEOTIDE SEQUENCE [LARGE SCALE GENOMIC DNA]</scope>
    <source>
        <strain evidence="1 2">NCTC13294</strain>
    </source>
</reference>
<proteinExistence type="predicted"/>
<dbReference type="EMBL" id="UFUW01000001">
    <property type="protein sequence ID" value="SUX23959.1"/>
    <property type="molecule type" value="Genomic_DNA"/>
</dbReference>
<accession>A0A381EAR0</accession>
<evidence type="ECO:0000313" key="2">
    <source>
        <dbReference type="Proteomes" id="UP000254572"/>
    </source>
</evidence>
<dbReference type="AlphaFoldDB" id="A0A381EAR0"/>
<name>A0A381EAR0_9GAMM</name>
<protein>
    <submittedName>
        <fullName evidence="1">Uncharacterized protein</fullName>
    </submittedName>
</protein>
<dbReference type="Proteomes" id="UP000254572">
    <property type="component" value="Unassembled WGS sequence"/>
</dbReference>
<dbReference type="RefSeq" id="WP_147293494.1">
    <property type="nucleotide sequence ID" value="NZ_UFUW01000001.1"/>
</dbReference>
<keyword evidence="2" id="KW-1185">Reference proteome</keyword>